<comment type="caution">
    <text evidence="2">The sequence shown here is derived from an EMBL/GenBank/DDBJ whole genome shotgun (WGS) entry which is preliminary data.</text>
</comment>
<evidence type="ECO:0000256" key="1">
    <source>
        <dbReference type="SAM" id="MobiDB-lite"/>
    </source>
</evidence>
<feature type="compositionally biased region" description="Basic and acidic residues" evidence="1">
    <location>
        <begin position="49"/>
        <end position="62"/>
    </location>
</feature>
<organism evidence="2 3">
    <name type="scientific">Enhygromyxa salina</name>
    <dbReference type="NCBI Taxonomy" id="215803"/>
    <lineage>
        <taxon>Bacteria</taxon>
        <taxon>Pseudomonadati</taxon>
        <taxon>Myxococcota</taxon>
        <taxon>Polyangia</taxon>
        <taxon>Nannocystales</taxon>
        <taxon>Nannocystaceae</taxon>
        <taxon>Enhygromyxa</taxon>
    </lineage>
</organism>
<feature type="compositionally biased region" description="Acidic residues" evidence="1">
    <location>
        <begin position="63"/>
        <end position="77"/>
    </location>
</feature>
<name>A0A0C2D727_9BACT</name>
<evidence type="ECO:0000313" key="3">
    <source>
        <dbReference type="Proteomes" id="UP000031599"/>
    </source>
</evidence>
<evidence type="ECO:0000313" key="2">
    <source>
        <dbReference type="EMBL" id="KIG17460.1"/>
    </source>
</evidence>
<gene>
    <name evidence="2" type="ORF">DB30_03161</name>
</gene>
<dbReference type="AlphaFoldDB" id="A0A0C2D727"/>
<sequence>MICIGGVLVGGLVHKSEAQSPVNASDRADLSANAEVVRLTGELTQLSELAERDGRRDGPSKEVEDEDDDDDDGDDDLDFEQMAARDRAIALGRAKELTAAADREGVDMEWAPAMEEQITEGLAANGPRGVRLISAVCMSTICIVEIEHPQGEDGRAHVNWPVVFGVSRGFLVHHEPEPGVGARTLLYLARPGHALPPTAAPVE</sequence>
<dbReference type="Proteomes" id="UP000031599">
    <property type="component" value="Unassembled WGS sequence"/>
</dbReference>
<dbReference type="EMBL" id="JMCC02000023">
    <property type="protein sequence ID" value="KIG17460.1"/>
    <property type="molecule type" value="Genomic_DNA"/>
</dbReference>
<proteinExistence type="predicted"/>
<reference evidence="2 3" key="1">
    <citation type="submission" date="2014-12" db="EMBL/GenBank/DDBJ databases">
        <title>Genome assembly of Enhygromyxa salina DSM 15201.</title>
        <authorList>
            <person name="Sharma G."/>
            <person name="Subramanian S."/>
        </authorList>
    </citation>
    <scope>NUCLEOTIDE SEQUENCE [LARGE SCALE GENOMIC DNA]</scope>
    <source>
        <strain evidence="2 3">DSM 15201</strain>
    </source>
</reference>
<protein>
    <submittedName>
        <fullName evidence="2">Uncharacterized protein</fullName>
    </submittedName>
</protein>
<accession>A0A0C2D727</accession>
<feature type="region of interest" description="Disordered" evidence="1">
    <location>
        <begin position="47"/>
        <end position="77"/>
    </location>
</feature>